<comment type="caution">
    <text evidence="1">The sequence shown here is derived from an EMBL/GenBank/DDBJ whole genome shotgun (WGS) entry which is preliminary data.</text>
</comment>
<keyword evidence="2" id="KW-1185">Reference proteome</keyword>
<evidence type="ECO:0000313" key="1">
    <source>
        <dbReference type="EMBL" id="KAJ7407525.1"/>
    </source>
</evidence>
<sequence length="145" mass="16325">MWYIQDKKPISQPGFMKGLSCSTNLISYYDKVTHLVAEEKAVVVVYPGISKALTLSHGILLEKLAAYILNGYTFPWIKTVWITRQRVVVNEVASSCYLVMNGVPMAWCCRMNIFIDDLDEGIKSTFSQFADDTRLSSVDQLEASS</sequence>
<proteinExistence type="predicted"/>
<dbReference type="PANTHER" id="PTHR33332">
    <property type="entry name" value="REVERSE TRANSCRIPTASE DOMAIN-CONTAINING PROTEIN"/>
    <property type="match status" value="1"/>
</dbReference>
<dbReference type="EMBL" id="WHWB01034598">
    <property type="protein sequence ID" value="KAJ7407525.1"/>
    <property type="molecule type" value="Genomic_DNA"/>
</dbReference>
<organism evidence="1 2">
    <name type="scientific">Willisornis vidua</name>
    <name type="common">Xingu scale-backed antbird</name>
    <dbReference type="NCBI Taxonomy" id="1566151"/>
    <lineage>
        <taxon>Eukaryota</taxon>
        <taxon>Metazoa</taxon>
        <taxon>Chordata</taxon>
        <taxon>Craniata</taxon>
        <taxon>Vertebrata</taxon>
        <taxon>Euteleostomi</taxon>
        <taxon>Archelosauria</taxon>
        <taxon>Archosauria</taxon>
        <taxon>Dinosauria</taxon>
        <taxon>Saurischia</taxon>
        <taxon>Theropoda</taxon>
        <taxon>Coelurosauria</taxon>
        <taxon>Aves</taxon>
        <taxon>Neognathae</taxon>
        <taxon>Neoaves</taxon>
        <taxon>Telluraves</taxon>
        <taxon>Australaves</taxon>
        <taxon>Passeriformes</taxon>
        <taxon>Thamnophilidae</taxon>
        <taxon>Willisornis</taxon>
    </lineage>
</organism>
<dbReference type="Proteomes" id="UP001145742">
    <property type="component" value="Unassembled WGS sequence"/>
</dbReference>
<reference evidence="1" key="1">
    <citation type="submission" date="2019-10" db="EMBL/GenBank/DDBJ databases">
        <authorList>
            <person name="Soares A.E.R."/>
            <person name="Aleixo A."/>
            <person name="Schneider P."/>
            <person name="Miyaki C.Y."/>
            <person name="Schneider M.P."/>
            <person name="Mello C."/>
            <person name="Vasconcelos A.T.R."/>
        </authorList>
    </citation>
    <scope>NUCLEOTIDE SEQUENCE</scope>
    <source>
        <tissue evidence="1">Muscle</tissue>
    </source>
</reference>
<evidence type="ECO:0000313" key="2">
    <source>
        <dbReference type="Proteomes" id="UP001145742"/>
    </source>
</evidence>
<gene>
    <name evidence="1" type="ORF">WISP_125910</name>
</gene>
<name>A0ABQ9CW27_9PASS</name>
<protein>
    <submittedName>
        <fullName evidence="1">Rna-directed dna polymerase from mobile element jockey-like</fullName>
    </submittedName>
</protein>
<accession>A0ABQ9CW27</accession>